<sequence>MADLGSIGDLQAPPLMFSLGREDVVISRTRYPARACLIHDMDLCASLELDWLALAGSINNASSAGVARWVSARHRASGRMLNRVLSTSGSGAFALRVPPGLAVDLHIRADAGDGCDIYLPERTPVDD</sequence>
<name>I3Y8P2_THIV6</name>
<dbReference type="RefSeq" id="WP_014777837.1">
    <property type="nucleotide sequence ID" value="NC_018012.1"/>
</dbReference>
<dbReference type="HOGENOM" id="CLU_1969534_0_0_6"/>
<dbReference type="KEGG" id="tvi:Thivi_1347"/>
<dbReference type="Proteomes" id="UP000006062">
    <property type="component" value="Chromosome"/>
</dbReference>
<organism evidence="1 2">
    <name type="scientific">Thiocystis violascens (strain ATCC 17096 / DSM 198 / 6111)</name>
    <name type="common">Chromatium violascens</name>
    <dbReference type="NCBI Taxonomy" id="765911"/>
    <lineage>
        <taxon>Bacteria</taxon>
        <taxon>Pseudomonadati</taxon>
        <taxon>Pseudomonadota</taxon>
        <taxon>Gammaproteobacteria</taxon>
        <taxon>Chromatiales</taxon>
        <taxon>Chromatiaceae</taxon>
        <taxon>Thiocystis</taxon>
    </lineage>
</organism>
<evidence type="ECO:0000313" key="1">
    <source>
        <dbReference type="EMBL" id="AFL73360.1"/>
    </source>
</evidence>
<reference evidence="1 2" key="1">
    <citation type="submission" date="2012-06" db="EMBL/GenBank/DDBJ databases">
        <title>Complete sequence of Thiocystis violascens DSM 198.</title>
        <authorList>
            <consortium name="US DOE Joint Genome Institute"/>
            <person name="Lucas S."/>
            <person name="Han J."/>
            <person name="Lapidus A."/>
            <person name="Cheng J.-F."/>
            <person name="Goodwin L."/>
            <person name="Pitluck S."/>
            <person name="Peters L."/>
            <person name="Ovchinnikova G."/>
            <person name="Teshima H."/>
            <person name="Detter J.C."/>
            <person name="Han C."/>
            <person name="Tapia R."/>
            <person name="Land M."/>
            <person name="Hauser L."/>
            <person name="Kyrpides N."/>
            <person name="Ivanova N."/>
            <person name="Pagani I."/>
            <person name="Vogl K."/>
            <person name="Liu Z."/>
            <person name="Frigaard N.-U."/>
            <person name="Bryant D."/>
            <person name="Woyke T."/>
        </authorList>
    </citation>
    <scope>NUCLEOTIDE SEQUENCE [LARGE SCALE GENOMIC DNA]</scope>
    <source>
        <strain evidence="2">ATCC 17096 / DSM 198 / 6111</strain>
    </source>
</reference>
<dbReference type="EMBL" id="CP003154">
    <property type="protein sequence ID" value="AFL73360.1"/>
    <property type="molecule type" value="Genomic_DNA"/>
</dbReference>
<dbReference type="STRING" id="765911.Thivi_1347"/>
<dbReference type="AlphaFoldDB" id="I3Y8P2"/>
<protein>
    <submittedName>
        <fullName evidence="1">Uncharacterized protein</fullName>
    </submittedName>
</protein>
<gene>
    <name evidence="1" type="ordered locus">Thivi_1347</name>
</gene>
<proteinExistence type="predicted"/>
<keyword evidence="2" id="KW-1185">Reference proteome</keyword>
<accession>I3Y8P2</accession>
<evidence type="ECO:0000313" key="2">
    <source>
        <dbReference type="Proteomes" id="UP000006062"/>
    </source>
</evidence>